<reference evidence="4" key="1">
    <citation type="journal article" date="2019" name="Int. J. Syst. Evol. Microbiol.">
        <title>The Global Catalogue of Microorganisms (GCM) 10K type strain sequencing project: providing services to taxonomists for standard genome sequencing and annotation.</title>
        <authorList>
            <consortium name="The Broad Institute Genomics Platform"/>
            <consortium name="The Broad Institute Genome Sequencing Center for Infectious Disease"/>
            <person name="Wu L."/>
            <person name="Ma J."/>
        </authorList>
    </citation>
    <scope>NUCLEOTIDE SEQUENCE [LARGE SCALE GENOMIC DNA]</scope>
    <source>
        <strain evidence="4">KCTC 52490</strain>
    </source>
</reference>
<evidence type="ECO:0000256" key="1">
    <source>
        <dbReference type="SAM" id="Phobius"/>
    </source>
</evidence>
<accession>A0ABW6ASB6</accession>
<dbReference type="InterPro" id="IPR000326">
    <property type="entry name" value="PAP2/HPO"/>
</dbReference>
<dbReference type="SUPFAM" id="SSF48317">
    <property type="entry name" value="Acid phosphatase/Vanadium-dependent haloperoxidase"/>
    <property type="match status" value="1"/>
</dbReference>
<proteinExistence type="predicted"/>
<name>A0ABW6ASB6_9BACT</name>
<keyword evidence="1" id="KW-0472">Membrane</keyword>
<feature type="transmembrane region" description="Helical" evidence="1">
    <location>
        <begin position="149"/>
        <end position="170"/>
    </location>
</feature>
<feature type="transmembrane region" description="Helical" evidence="1">
    <location>
        <begin position="56"/>
        <end position="75"/>
    </location>
</feature>
<feature type="transmembrane region" description="Helical" evidence="1">
    <location>
        <begin position="12"/>
        <end position="36"/>
    </location>
</feature>
<keyword evidence="4" id="KW-1185">Reference proteome</keyword>
<comment type="caution">
    <text evidence="3">The sequence shown here is derived from an EMBL/GenBank/DDBJ whole genome shotgun (WGS) entry which is preliminary data.</text>
</comment>
<gene>
    <name evidence="3" type="ORF">ACFS25_23690</name>
</gene>
<keyword evidence="1" id="KW-1133">Transmembrane helix</keyword>
<organism evidence="3 4">
    <name type="scientific">Spirosoma flavum</name>
    <dbReference type="NCBI Taxonomy" id="2048557"/>
    <lineage>
        <taxon>Bacteria</taxon>
        <taxon>Pseudomonadati</taxon>
        <taxon>Bacteroidota</taxon>
        <taxon>Cytophagia</taxon>
        <taxon>Cytophagales</taxon>
        <taxon>Cytophagaceae</taxon>
        <taxon>Spirosoma</taxon>
    </lineage>
</organism>
<feature type="transmembrane region" description="Helical" evidence="1">
    <location>
        <begin position="111"/>
        <end position="137"/>
    </location>
</feature>
<dbReference type="Proteomes" id="UP001597512">
    <property type="component" value="Unassembled WGS sequence"/>
</dbReference>
<sequence>MFSLYVAFQQLPLKNAAIVSGLLFGGVVVPIAWHNYQQVKKGQYTNFDVSNQKQRAQFYPILIGLVSLMTGLLLATDQPRPFCYGTGCVLLLLVSSYGVNRYIKASLHTALAFFLTWAIAISNQPLGLAMGIFSILIAASRLVLARHTLTEILVGALIGLLTGAGLYAFIA</sequence>
<feature type="transmembrane region" description="Helical" evidence="1">
    <location>
        <begin position="82"/>
        <end position="99"/>
    </location>
</feature>
<dbReference type="CDD" id="cd01610">
    <property type="entry name" value="PAP2_like"/>
    <property type="match status" value="1"/>
</dbReference>
<keyword evidence="1" id="KW-0812">Transmembrane</keyword>
<dbReference type="Pfam" id="PF01569">
    <property type="entry name" value="PAP2"/>
    <property type="match status" value="1"/>
</dbReference>
<evidence type="ECO:0000313" key="3">
    <source>
        <dbReference type="EMBL" id="MFD2936805.1"/>
    </source>
</evidence>
<dbReference type="EMBL" id="JBHUOM010000023">
    <property type="protein sequence ID" value="MFD2936805.1"/>
    <property type="molecule type" value="Genomic_DNA"/>
</dbReference>
<evidence type="ECO:0000313" key="4">
    <source>
        <dbReference type="Proteomes" id="UP001597512"/>
    </source>
</evidence>
<dbReference type="Gene3D" id="1.20.144.10">
    <property type="entry name" value="Phosphatidic acid phosphatase type 2/haloperoxidase"/>
    <property type="match status" value="1"/>
</dbReference>
<protein>
    <submittedName>
        <fullName evidence="3">Phosphatase PAP2 family protein</fullName>
    </submittedName>
</protein>
<evidence type="ECO:0000259" key="2">
    <source>
        <dbReference type="Pfam" id="PF01569"/>
    </source>
</evidence>
<dbReference type="InterPro" id="IPR036938">
    <property type="entry name" value="PAP2/HPO_sf"/>
</dbReference>
<feature type="domain" description="Phosphatidic acid phosphatase type 2/haloperoxidase" evidence="2">
    <location>
        <begin position="70"/>
        <end position="169"/>
    </location>
</feature>